<dbReference type="EMBL" id="JACSDI010000030">
    <property type="protein sequence ID" value="MCG9966305.1"/>
    <property type="molecule type" value="Genomic_DNA"/>
</dbReference>
<evidence type="ECO:0000313" key="2">
    <source>
        <dbReference type="EMBL" id="MCG9966305.1"/>
    </source>
</evidence>
<dbReference type="RefSeq" id="WP_240132723.1">
    <property type="nucleotide sequence ID" value="NZ_JACSDI010000030.1"/>
</dbReference>
<reference evidence="2 3" key="1">
    <citation type="submission" date="2020-08" db="EMBL/GenBank/DDBJ databases">
        <title>Whole genome sequence of Shewanella sp strain PS-2.</title>
        <authorList>
            <person name="Das S.K."/>
        </authorList>
    </citation>
    <scope>NUCLEOTIDE SEQUENCE [LARGE SCALE GENOMIC DNA]</scope>
    <source>
        <strain evidence="2 3">PS-2</strain>
    </source>
</reference>
<keyword evidence="3" id="KW-1185">Reference proteome</keyword>
<protein>
    <submittedName>
        <fullName evidence="2">Uncharacterized protein</fullName>
    </submittedName>
</protein>
<name>A0ABS9R125_9GAMM</name>
<feature type="region of interest" description="Disordered" evidence="1">
    <location>
        <begin position="1"/>
        <end position="24"/>
    </location>
</feature>
<dbReference type="Proteomes" id="UP000829384">
    <property type="component" value="Unassembled WGS sequence"/>
</dbReference>
<dbReference type="InterPro" id="IPR024997">
    <property type="entry name" value="DUF3892"/>
</dbReference>
<accession>A0ABS9R125</accession>
<evidence type="ECO:0000256" key="1">
    <source>
        <dbReference type="SAM" id="MobiDB-lite"/>
    </source>
</evidence>
<gene>
    <name evidence="2" type="ORF">H9J30_20740</name>
</gene>
<evidence type="ECO:0000313" key="3">
    <source>
        <dbReference type="Proteomes" id="UP000829384"/>
    </source>
</evidence>
<dbReference type="Pfam" id="PF13031">
    <property type="entry name" value="DUF3892"/>
    <property type="match status" value="1"/>
</dbReference>
<comment type="caution">
    <text evidence="2">The sequence shown here is derived from an EMBL/GenBank/DDBJ whole genome shotgun (WGS) entry which is preliminary data.</text>
</comment>
<proteinExistence type="predicted"/>
<feature type="compositionally biased region" description="Polar residues" evidence="1">
    <location>
        <begin position="9"/>
        <end position="24"/>
    </location>
</feature>
<sequence length="70" mass="8018">MKRPRLTVISETKTGANKQFRDNSTNQNLSRNQLVKKIEKGEYDDYHVRVINGIKYPVSNPDPSKTNNLG</sequence>
<organism evidence="2 3">
    <name type="scientific">Shewanella cutis</name>
    <dbReference type="NCBI Taxonomy" id="2766780"/>
    <lineage>
        <taxon>Bacteria</taxon>
        <taxon>Pseudomonadati</taxon>
        <taxon>Pseudomonadota</taxon>
        <taxon>Gammaproteobacteria</taxon>
        <taxon>Alteromonadales</taxon>
        <taxon>Shewanellaceae</taxon>
        <taxon>Shewanella</taxon>
    </lineage>
</organism>